<dbReference type="Pfam" id="PF13920">
    <property type="entry name" value="zf-C3HC4_3"/>
    <property type="match status" value="1"/>
</dbReference>
<keyword evidence="2" id="KW-0479">Metal-binding</keyword>
<dbReference type="OrthoDB" id="1711136at2759"/>
<evidence type="ECO:0000313" key="5">
    <source>
        <dbReference type="Proteomes" id="UP000070089"/>
    </source>
</evidence>
<dbReference type="Proteomes" id="UP000070089">
    <property type="component" value="Unassembled WGS sequence"/>
</dbReference>
<dbReference type="PANTHER" id="PTHR24120">
    <property type="entry name" value="GH07239P"/>
    <property type="match status" value="1"/>
</dbReference>
<name>A0A132NTC7_GIAIN</name>
<organism evidence="4 5">
    <name type="scientific">Giardia duodenalis assemblage B</name>
    <dbReference type="NCBI Taxonomy" id="1394984"/>
    <lineage>
        <taxon>Eukaryota</taxon>
        <taxon>Metamonada</taxon>
        <taxon>Diplomonadida</taxon>
        <taxon>Hexamitidae</taxon>
        <taxon>Giardiinae</taxon>
        <taxon>Giardia</taxon>
    </lineage>
</organism>
<gene>
    <name evidence="4" type="ORF">QR46_2723</name>
</gene>
<keyword evidence="1" id="KW-0040">ANK repeat</keyword>
<dbReference type="AlphaFoldDB" id="A0A132NTC7"/>
<protein>
    <submittedName>
        <fullName evidence="4">Protein 21.1</fullName>
    </submittedName>
</protein>
<dbReference type="GO" id="GO:0008270">
    <property type="term" value="F:zinc ion binding"/>
    <property type="evidence" value="ECO:0007669"/>
    <property type="project" value="UniProtKB-KW"/>
</dbReference>
<dbReference type="Gene3D" id="1.25.40.20">
    <property type="entry name" value="Ankyrin repeat-containing domain"/>
    <property type="match status" value="2"/>
</dbReference>
<dbReference type="PANTHER" id="PTHR24120:SF4">
    <property type="entry name" value="GH07239P"/>
    <property type="match status" value="1"/>
</dbReference>
<dbReference type="SUPFAM" id="SSF57850">
    <property type="entry name" value="RING/U-box"/>
    <property type="match status" value="1"/>
</dbReference>
<dbReference type="InterPro" id="IPR036770">
    <property type="entry name" value="Ankyrin_rpt-contain_sf"/>
</dbReference>
<evidence type="ECO:0000256" key="1">
    <source>
        <dbReference type="PROSITE-ProRule" id="PRU00023"/>
    </source>
</evidence>
<dbReference type="VEuPathDB" id="GiardiaDB:QR46_2723"/>
<comment type="caution">
    <text evidence="4">The sequence shown here is derived from an EMBL/GenBank/DDBJ whole genome shotgun (WGS) entry which is preliminary data.</text>
</comment>
<evidence type="ECO:0000313" key="4">
    <source>
        <dbReference type="EMBL" id="KWX13306.1"/>
    </source>
</evidence>
<keyword evidence="2" id="KW-0863">Zinc-finger</keyword>
<sequence length="433" mass="48185">MPAILLRQMRLETFSTPFRVKQSKRFKKMFASQEQLSQRPCLRTPRPPVYVRVGADTDLVEAAAKGDIEAVEGNLSQAGLRTTNNSTALMSAAMFNQRETVKILREHEAGLVDAFGRTALMIAAMLGHIDCVDLLVNLEGKMQDKEGWTALMYACAHNMCPSDRLVEAEAMLYDNKGSTALQHAISRKNIHAVNKLADREMPLEGITPLMSAAAANATARVIECIEQHSGKSDHNGVTALMYAASAGAEECVRLLLQTGKEARMQDKDGYTALIRATMRNNVKCVKLLAEHEACILDSGGWCALAYAIYAEFTECIKILLPLEYIIRDKGKYSIRNLAKRIRDDETRALLAGDGLQYLISIQYKGKEDLLGVCTICLSDLCIMTCVPCGHRCACIACSEKLVDLNRRNCPMCRAYIEEWKVDLEEFSQMQERK</sequence>
<dbReference type="InterPro" id="IPR013083">
    <property type="entry name" value="Znf_RING/FYVE/PHD"/>
</dbReference>
<feature type="repeat" description="ANK" evidence="1">
    <location>
        <begin position="235"/>
        <end position="267"/>
    </location>
</feature>
<dbReference type="PROSITE" id="PS50297">
    <property type="entry name" value="ANK_REP_REGION"/>
    <property type="match status" value="1"/>
</dbReference>
<dbReference type="Gene3D" id="3.30.40.10">
    <property type="entry name" value="Zinc/RING finger domain, C3HC4 (zinc finger)"/>
    <property type="match status" value="1"/>
</dbReference>
<dbReference type="InterPro" id="IPR001841">
    <property type="entry name" value="Znf_RING"/>
</dbReference>
<dbReference type="PROSITE" id="PS50088">
    <property type="entry name" value="ANK_REPEAT"/>
    <property type="match status" value="1"/>
</dbReference>
<feature type="domain" description="RING-type" evidence="3">
    <location>
        <begin position="373"/>
        <end position="413"/>
    </location>
</feature>
<dbReference type="PROSITE" id="PS50089">
    <property type="entry name" value="ZF_RING_2"/>
    <property type="match status" value="1"/>
</dbReference>
<dbReference type="Pfam" id="PF12796">
    <property type="entry name" value="Ank_2"/>
    <property type="match status" value="3"/>
</dbReference>
<dbReference type="SMART" id="SM00248">
    <property type="entry name" value="ANK"/>
    <property type="match status" value="6"/>
</dbReference>
<dbReference type="SUPFAM" id="SSF48403">
    <property type="entry name" value="Ankyrin repeat"/>
    <property type="match status" value="1"/>
</dbReference>
<evidence type="ECO:0000259" key="3">
    <source>
        <dbReference type="PROSITE" id="PS50089"/>
    </source>
</evidence>
<dbReference type="EMBL" id="JXTI01000075">
    <property type="protein sequence ID" value="KWX13306.1"/>
    <property type="molecule type" value="Genomic_DNA"/>
</dbReference>
<reference evidence="4 5" key="1">
    <citation type="journal article" date="2015" name="Mol. Biochem. Parasitol.">
        <title>Identification of polymorphic genes for use in assemblage B genotyping assays through comparative genomics of multiple assemblage B Giardia duodenalis isolates.</title>
        <authorList>
            <person name="Wielinga C."/>
            <person name="Thompson R.C."/>
            <person name="Monis P."/>
            <person name="Ryan U."/>
        </authorList>
    </citation>
    <scope>NUCLEOTIDE SEQUENCE [LARGE SCALE GENOMIC DNA]</scope>
    <source>
        <strain evidence="4 5">BAH15c1</strain>
    </source>
</reference>
<dbReference type="InterPro" id="IPR002110">
    <property type="entry name" value="Ankyrin_rpt"/>
</dbReference>
<keyword evidence="2" id="KW-0862">Zinc</keyword>
<proteinExistence type="predicted"/>
<accession>A0A132NTC7</accession>
<evidence type="ECO:0000256" key="2">
    <source>
        <dbReference type="PROSITE-ProRule" id="PRU00175"/>
    </source>
</evidence>